<dbReference type="InterPro" id="IPR025157">
    <property type="entry name" value="Hemagglutinin_rpt"/>
</dbReference>
<feature type="chain" id="PRO_5038617342" evidence="1">
    <location>
        <begin position="33"/>
        <end position="6673"/>
    </location>
</feature>
<protein>
    <submittedName>
        <fullName evidence="3">Adhesin HecA family 20-residue repeat-containing protein</fullName>
    </submittedName>
</protein>
<evidence type="ECO:0000313" key="3">
    <source>
        <dbReference type="EMBL" id="SDM77938.1"/>
    </source>
</evidence>
<dbReference type="InterPro" id="IPR011050">
    <property type="entry name" value="Pectin_lyase_fold/virulence"/>
</dbReference>
<dbReference type="RefSeq" id="WP_092074114.1">
    <property type="nucleotide sequence ID" value="NZ_FNHB01000007.1"/>
</dbReference>
<dbReference type="InterPro" id="IPR012334">
    <property type="entry name" value="Pectin_lyas_fold"/>
</dbReference>
<evidence type="ECO:0000256" key="1">
    <source>
        <dbReference type="SAM" id="SignalP"/>
    </source>
</evidence>
<accession>A0A1G9W037</accession>
<gene>
    <name evidence="3" type="ORF">SAMN04488502_10787</name>
</gene>
<dbReference type="NCBIfam" id="TIGR01731">
    <property type="entry name" value="fil_hemag_20aa"/>
    <property type="match status" value="102"/>
</dbReference>
<dbReference type="SUPFAM" id="SSF51126">
    <property type="entry name" value="Pectin lyase-like"/>
    <property type="match status" value="1"/>
</dbReference>
<proteinExistence type="predicted"/>
<feature type="signal peptide" evidence="1">
    <location>
        <begin position="1"/>
        <end position="32"/>
    </location>
</feature>
<feature type="domain" description="Filamentous haemagglutinin FhaB/tRNA nuclease CdiA-like TPS" evidence="2">
    <location>
        <begin position="54"/>
        <end position="174"/>
    </location>
</feature>
<evidence type="ECO:0000313" key="4">
    <source>
        <dbReference type="Proteomes" id="UP000214880"/>
    </source>
</evidence>
<dbReference type="EMBL" id="FNHB01000007">
    <property type="protein sequence ID" value="SDM77938.1"/>
    <property type="molecule type" value="Genomic_DNA"/>
</dbReference>
<organism evidence="3 4">
    <name type="scientific">Dendrosporobacter quercicolus</name>
    <dbReference type="NCBI Taxonomy" id="146817"/>
    <lineage>
        <taxon>Bacteria</taxon>
        <taxon>Bacillati</taxon>
        <taxon>Bacillota</taxon>
        <taxon>Negativicutes</taxon>
        <taxon>Selenomonadales</taxon>
        <taxon>Sporomusaceae</taxon>
        <taxon>Dendrosporobacter</taxon>
    </lineage>
</organism>
<evidence type="ECO:0000259" key="2">
    <source>
        <dbReference type="SMART" id="SM00912"/>
    </source>
</evidence>
<dbReference type="SMART" id="SM00912">
    <property type="entry name" value="Haemagg_act"/>
    <property type="match status" value="1"/>
</dbReference>
<dbReference type="GO" id="GO:0003824">
    <property type="term" value="F:catalytic activity"/>
    <property type="evidence" value="ECO:0007669"/>
    <property type="project" value="UniProtKB-ARBA"/>
</dbReference>
<dbReference type="InterPro" id="IPR008638">
    <property type="entry name" value="FhaB/CdiA-like_TPS"/>
</dbReference>
<keyword evidence="4" id="KW-1185">Reference proteome</keyword>
<dbReference type="InterPro" id="IPR008619">
    <property type="entry name" value="Filamentous_hemagglutn_rpt"/>
</dbReference>
<dbReference type="NCBIfam" id="TIGR01901">
    <property type="entry name" value="adhes_NPXG"/>
    <property type="match status" value="1"/>
</dbReference>
<dbReference type="Proteomes" id="UP000214880">
    <property type="component" value="Unassembled WGS sequence"/>
</dbReference>
<name>A0A1G9W037_9FIRM</name>
<dbReference type="InterPro" id="IPR010069">
    <property type="entry name" value="CdiA_FHA1_rpt"/>
</dbReference>
<dbReference type="Pfam" id="PF13332">
    <property type="entry name" value="Fil_haemagg_2"/>
    <property type="match status" value="6"/>
</dbReference>
<dbReference type="SMART" id="SM00710">
    <property type="entry name" value="PbH1"/>
    <property type="match status" value="13"/>
</dbReference>
<keyword evidence="1" id="KW-0732">Signal</keyword>
<dbReference type="InterPro" id="IPR006626">
    <property type="entry name" value="PbH1"/>
</dbReference>
<dbReference type="OrthoDB" id="1672057at2"/>
<dbReference type="STRING" id="146817.SAMN04488502_10787"/>
<dbReference type="Pfam" id="PF05860">
    <property type="entry name" value="TPS"/>
    <property type="match status" value="1"/>
</dbReference>
<dbReference type="Gene3D" id="2.160.20.10">
    <property type="entry name" value="Single-stranded right-handed beta-helix, Pectin lyase-like"/>
    <property type="match status" value="1"/>
</dbReference>
<reference evidence="3 4" key="1">
    <citation type="submission" date="2016-10" db="EMBL/GenBank/DDBJ databases">
        <authorList>
            <person name="de Groot N.N."/>
        </authorList>
    </citation>
    <scope>NUCLEOTIDE SEQUENCE [LARGE SCALE GENOMIC DNA]</scope>
    <source>
        <strain evidence="3 4">DSM 1736</strain>
    </source>
</reference>
<dbReference type="Pfam" id="PF05594">
    <property type="entry name" value="Fil_haemagg"/>
    <property type="match status" value="45"/>
</dbReference>
<sequence length="6673" mass="665257">MNSPATSKKTARWKKAVAWTTLAVYLTQPVLAAAQVSADGQAAQQNRPVIEQSANGVPVVQIAAPSAAGVSRNQYLEFNVGPQGLILNNARVITRTELAGYITGNPHLSGEAARIILNEITGAGISRLNGYTEIAGQKADLIIANPNGIAGAGFGFINAGRTTLTTGRPIFGGSGSLAGFRVTGGNIALSGAGLDGRGADRVDFISRAVAVNAGLWAQELNVVTGTNQVDYASLTPQAIAGEDGRPTVALDVSALGGMYAGKIKLVGTEKGVGVNSQGTLAAASGSLSLTQAGQIRLAGTASAAQDLTITTGEGMSSSGTVYAGGSAALSAGGRIENSGTIAAAKDSGLSAAAITSTGTLAAGVDSSGQAAGSGDLNLSAAGQISATGRNQAGGSLRLSGTSLDLSGAVSSAGQSAELTATSGAINTSGGQLDSKGKLSLVAAGDFKNVSGKISSGGELQLTGGNIDNSGGQIEAGQGLSLTAQSLVNQSGRLVSLDHSGLSAVVAGEVNNSAGLLSGNGTVQLQAGRLDNAGGQLSAQTELAVHIAGALNNDQGQLAAGRNLSLTAGRVANNAGQIAAGRDLDLSADSLTSSGRLTAGRDLTAAVAESVVHSGNIQAGGDIDLQVGGQLTSRGAIAGSGHVTLTANRIDASGSLAAGLGLDGSLNNEGDLTIRAAEELQAGGQILAGGDLDLSGASIDLRGAASRAGADLTVQATRGDINHSAATMTAGRNLRLQAAGSLVNDQGRLSAGRLTIQAADIANRSGRIEQSGREAALISADGQLDNRGGQIAVNAAELTIAANGLDNRQGQINQAGDGRLHVQAGEQLDNRGGQLAANGALSVNAARLDNSQGSMFAQTELDIRAGSLQNSQGQVAGGRNVQIRAEEIKNKAGQIEAAQGLTITAASLANEQGKITSLAAGELTVNVSGALTNAAGLIGGNGAVSLSAEQIDNRAGQVSAQTDLAVASGQGLDNTDGALAAGGSLTVTQAGGVLKNTDGSLQAGENLTVAARGAALAGGSMQAGQTADIVAKNLTVDGLQAGAAATVQTEQDFVNRGQVQANGALTVKAGGKVTNAGAMSGLDRVSLSGAAVENAAEAAIKSGGNLNLSGTSVDNRGTVYAQAEVNVAAGDKLTSSGTIAGGADALLTGRSIQSTGTLAAGLSADGTVGSTGNLTVTATDQVTATGDNLAGATLAIQGGRVDLRGADTQAGQAVKIEATAGAIVASGARLTSPGQVSLAAQGSLVHDQAELQAGRLNLAAENISNRGGILAQSGQEDLQISTGVLDNTGGRIAANSANLTIAAERIDNSRGELQHAGGGKLTVAAETELDNVAGQVAGNGQVQVTAAHIDNIQGTIFAQRQLAIQARQLSNRQGQLVGEQAVAIAAAVDNTEGLIEAGTGLGISGQTLVNDGGKVTSLENGLTVAVDSNLANRSGLIGGNGAVSVSAGSIDNAAGQVSAQTDLAVKSAKDIDNRDGVLAAGGSLTVTQAGGVLANTEGVVQAGKSLSIMAQGADIAGGRLLAGQTADISAKNLTIETLQAGADVKVQTEEDFVNAGQVQANGELSVAAGGKLSNAGLLSGVEQVTVTGAEIANENGAAMKSGGRLAVNGQEISNQGTIYAQTAVTVAAGAKLTSRGTVAAGGDVALTGNSIASAGTLAAGLRADGTVGSSGDLTLTAVEQVTATGDNLAGGNLAIQGGRVDLSGADTQAGQVKITATGGDIVTSGGLLTAQGQASLTATGSLINDEAVVKGAKLAIEAKNIGNRAGTLAQFGPADLAISTGELDNTGGQIAANSDNLTIAAEQIDNSEGVIQHAGSGKLTVQVKAELDNAGGQVLSNGETKVTAAQLDNTQGVIFAQRQLNIEAKQLDNNQGQLVGKQAVEISAAVDNTAGLIEAGGGLSVSGQMLVNDGGQLTSLAAGGLTVDVSDRLSNVAGLIGGNGAVSIAAGNIDNNDGQVSAKTDLTVESATDIDNVDGVLAAGGNVSVMQTSGGLDNTDGILQAGNNLSIAAKDTDIAGGRLLAGKTADIGAKNLTVEVLQAGADVKVQTEQDFDNHGQVQANGELSVAAGGKLSNDGAMIGLDKVRVSASTVANETGAAMKSGGALTVTGQAVDNQGTIYAQATVTVAAEDELITSGTIASGEDALLSGKSIASTGTLAAGLNSDGTVGSSGDLTVTATEKVTAQGQNLAGGNLAIQGSSVDLSGAATQAGQAVKVAATGGDIDHRGASLTAKGKASFAATGSLINDEAAVKGAKLAIEAKNIGNRAGTLAQFGQADLAIRTGALDNTGGQIAANSDNLTIAAEWIDNSEGVIQHAGSGKLTVQAEAELDNAGGQVLSNGETKATAAQLDNTEGVIFAQRQLNIQVNQLNNNQGQLVGKQAVAIAAVVDNTAGLIEAGGGLSVSGQTLVNDGGKLASLAADGLTVDVSGKLSNTAGLIGGNGAVRVSAGSVDNTDGQVSAKTDLAVESANDIDNMDGVLMAGGNVSVTQTSGVLDNTDGILQAGNNLTIAAGAADIAGGRLLAGKTADIGAKNLTVEMLQAGADVKVQTEQDFVNAGQVQANGELSVAVGGKVTNAGSIVGLKQVRVSASTVVNETGAAMKSGGELTVTGQAVDNQGTIYAQETVAVAAEDVLTTGGTIASGENVVLSGKSIASSGTLAAGLNADGTVGSSGDLTVSAAGQVMATGENLAGGNLAIQGTSVDLSGAATQAGQAVKVEATDGDIDHRGASLTAKRQASLTATGSLINDEAVVKAAELALESQAISNRSGVLAQFGPADLAITTGELDNTGGQIAANSDNLTIVAEQIDNSAGVIQHAGSGKLTVQAEADLNNVEGQIISNGETKVTAAQLDNTQGVIFAQRQLAIQAGQLTNRQGQIVGKQAVEIASAVDNTAGLIEAGGGLSVSGQTLVNDGGKLTSLAADGLTVNVSGQLSNRSGLIGGNGAVSIAGGNIANTDGQVSAKTDLTVESATGLANTDGVLVAGNDLTVTQASGSLANEDGILQADGNLTVAAKGADISGGRMLAGKTADIGAKNLVVEVLQAGADAKAQTEADFDNHGQVQANGELNVAAGGQVNNAGSMIGLAKVTVTGVTVTNENGAAIKSGGALAVKGQGITNQGELYAQETVTVAAEGELNSSGTIAAGADAALSGNRIHAAGMLVAGLAADGSVKSSGELTVKAVENLTASGQNLAGGNLFLQGSSVDLTGAATQANQSARVAATAGDVVTSGGTLTAQDKLTLAATGSLINDEAVVKAAQMALETQAISNRGGVLAQFGQADLVISTGEMDNTGGQIAANSENMTILAEKIDNSAGVIQHAGSGKLTVQAEAELTNAGGQVIGNGETKVTAAQLDNTQGVIFAQRQLNIQANQLNSNQGQLVGKQAIEISAAVDNTDGLIEAGGGLRVSGQTLVNDGGKLTSLAADGLTVDVSGQLSNVSGLIGGNGAVSIAGGNIDNTDGQVSAKTDLAVTSATGLTNTDGVLVAGNDLTVTQASGSLANEDGILQAGGNLTVAAKGADISGGRMLAGKTADIGVKNLTVEVLQAGADVKVKTEQAFSNTGQVQANGELSVAAGGQVSNTGSMIGLTKANINGANVTNAAGAAIKSGGALAVKGQTIDNQGTIYAQGAVTVAAQNQLTTSGTIAAGADAALSGRTITSTGTLVAGLSADGTVGGSGNLTVTATEKVIAQGQNLAGGDIAIQGTSVALSGAATQANQAVKIAATGGDIDHRGASLTAKGEAKLTATGSLVNDEAVVKAAQLAIDAQAINNRSGVLAQFGQADVTIATGALDNTGGQIAANSGNMTIAAERIDNSAGVIQHAGSGRLDIAAAGTLANGGGQVIGNGETKVTAAQMDNTQGVIFAQRQLNVQANQLTNRQGQMVGKQAVAIASAVDNTAGLIEAGGGLSVSGQTLVNDGGKLTSLAADGLTVDVSGKLSNVSGLIGGNGAVSITGGNIDNADAQVSAKTDLAVKSATGLTNTDGVLVAGKNLTVTQTGGSINNQAGIMQAGNNLTIAASGAEVLTGSLVAGQAADISAKNLTVGVLQAGADAQISTQQNLVNAGQVQANGKLNVAAGGQVTNAGAMTGLEQVSVSGSAVTNQNGAAIKSGGTLAVKGQTVDNQGTIYGQEAVTVTAQDQLTTNGTIASGADVKLSGKTVAASGTLAAGLTSGGAVGDSGNLTVMASQKVTAGGQNLAGGNLAFQGATVDLSGGTTYAGHTASITATAGEITNTGGSLSAQDSLAIKAKTKFSNEAGQVRANQLNLTADQITNRGGLLAQYGQGDLAITTKTFDNSGGQLAANSQNLIIRAEKLNNNYGKIQQAGNGQLDIDGNNTLINENGQIASNGNITLNVPTVINSGGVITSLGDLTITEVQTVNNNNGKITAMRDASVGSERAFITNSNQGQMIAGNNFNVQADQFRNSAGTLEAGQDVYLETLALQDDGKIKAGRDLTLNIKGNVVNVSEEPQYIANRNLFLIADKFINAGNLYAMGTLDIKANAIYNENEANLGGGAVLQLNAKEGISNYGNMEGNIIQISGETVTNTGTILGETLEFKSNYFNNSSHTAVVAARENMQIYAEKILSNTEEATIYSMGNLDLETGLLLNQSSSIEAGQDITIQADEVINKMGDYTISQKTVSETRYDQIGVYLIPGTENWYAIKDRLSKTSAKYVSGDFWSSKKEPTTIWEIGEKVSEITVVSDSSSGKITSGRNLFLQADTVTNDMSQILAAGSLEIVANTINNWSQGNVRVKTKELVYTPSVVKIDIEYYGAEAAQPRVVVEAKAGEEYIPAYLMNGKTYLKAIREWDQFYVGQKYDVTTYEQISGTAQSIIGGGQHVSIKGAELRNLIRIPGSSSEFPKQIGSTTVFERDFRSYSPKIDTEFGKLIEQPSLNNNVEAVGKANRVIPVEESFEEKVRRDVNTGISEAAVQGPAVAAISGVGQTSGAVAVEASAGNTASTGIHTGISEAAVQGPAVAVISGVGQTSGAVAVEASAGNTASTGIHTGISEAAVQGPAVAVISGVGQTSGAVAVEASAGNTASTGIHTGISEATVQGPTAAAITGSGKTSGVAIVETTSGSPASTGINTTVSQAAVPGLAVGGIASAGQAANAAAVETGNSGAASATLDTSVAAAKPAANASGVAASVTATGVSQVAQAEASGPTGLSGIDPATVAALLPAAQTETVQAPQSNGGGTITLPQNGLYTVKPDPTASYLVETNPKFANYKTFISSDFLLDKLNYDPAAVMKRLGDGFYEQKLVREQITDLTGRVYLNGYDSAEAQYQALLQNASAAAGALNLTVGQALTAGQQAALTQDIVWLVEQEIDGHKVLVPVVYLSALREGDLKPSGAIISADNVQISTTGDVISSGTIQALESVKIGAANVANIGGTIDGGQLTHLSAGQDILNLSGSISGADISLIAGGDITSQTYSTINENAYRSQTIFGSTAAITAANSLTAIAGQDLNLLGTDLSAGTDLSLSAQNIHLGVVADTNKIKLGQATETVTNLGTTITAGGNLSLQATQDLSLEAATLSAGQDFNLLAGNNVTVTAAADTSSLAYKAGLASSESLTNLGTTITAGGGLNLQAGQDLSIQAAELTAGSDLTLLASNNLSLSAVADTTASDYNLNAYNFNNHSTVSHQLTSLEAGNNLTLISGADLTLTGVQAAANTITALSGGDLTLSSVTDSGFSDVKTGSSRNYQQAMTYDETVIGTNLAAVGDLTLTAANDLTISGSSVISEQGGILIDAGNNLSIEAVTEQHEALSESKKTKSGFLSKKTTTKSDYALLNQVVGSTISGESVAITSGHDLTVQASNIVAENDLSLTAGHDLSLTSLAETGAEDHYQKTKKSGLFSGGGLGFTLGSKSEKLTVQEQTLAQIGSTIGSISGDVSLTAGNRFSSEGAFLSAGLDLDILAKSVAIDNTLDTYDSTSKYEVKQSGLSVTFGGELITKGIEAVSSLERSTQVADDRLQALYVYQAYDTIKDIESISKLNGIDDLKDIKQNISVSVSVGSSKSSSEQTVHIETVNPSNVRAGQSVTITATAGDISLTGTQIEARDIALQASGDISLAAAQNQQQMTSDSHSSAWGAGLELGAGFFASYQQGKGKENSSETTNSSSSLTAENTVTLISGHDTSIIGSQVAGDKIVAQIGGDLNIESLQDIESYRAKNSSSGLKVAVGDGVTGAFSKGKMSSDYQSVTEQAGIYAGAGGFDLEVGGNTDLKGAVIASEADAEKNRLSTDTLTYSDIENKAEYEASSVGVNLDTTKGAERNVQGLTPAIGTKVSGDADSTTKSAIAEGTIEVRSGDADLSSLSRDTANSLNALGKIFDKKTVEEQQELAQLFGELAFEQVHKISKDNGWEEGSPQKIALHAFVGAVMADLGGGSALSGAVGAGLNEAVQKELAEMFKDNPDMHQWASAVIGSAAAIVAGGDAQTGASTAASGTKNNFLSDWQKEQRQKAIDEEDWEKVAYWDAIDKAQDQAITYLGVYPGINLNDPVNSGLLQSVSELGQQIQASPDFQGSFLSNAPTVDSSTLIAAGAAAIVVAGVTLYYYNGGWVKVAGSGTVASVGNAITYGPMNKGPLPDAVANTFRSGTYTQIVTKSEVVLYRVYGGKAGELGQYYTRVKPSGPVQSIIDSALNPTWGNTATNVVKIKIPPGTTLYEGFAARQGGLVGGGNQVWIERVNPSWIIP</sequence>